<comment type="caution">
    <text evidence="1">The sequence shown here is derived from an EMBL/GenBank/DDBJ whole genome shotgun (WGS) entry which is preliminary data.</text>
</comment>
<dbReference type="Proteomes" id="UP000236928">
    <property type="component" value="Unassembled WGS sequence"/>
</dbReference>
<organism evidence="1 2">
    <name type="scientific">Cryptosporidium meleagridis</name>
    <dbReference type="NCBI Taxonomy" id="93969"/>
    <lineage>
        <taxon>Eukaryota</taxon>
        <taxon>Sar</taxon>
        <taxon>Alveolata</taxon>
        <taxon>Apicomplexa</taxon>
        <taxon>Conoidasida</taxon>
        <taxon>Coccidia</taxon>
        <taxon>Eucoccidiorida</taxon>
        <taxon>Eimeriorina</taxon>
        <taxon>Cryptosporidiidae</taxon>
        <taxon>Cryptosporidium</taxon>
    </lineage>
</organism>
<reference evidence="1 2" key="1">
    <citation type="submission" date="2014-04" db="EMBL/GenBank/DDBJ databases">
        <title>Comparative Genomics of Cryptosporidium Species.</title>
        <authorList>
            <person name="Silva J.C."/>
            <person name="Su Q."/>
            <person name="Chalmers R."/>
            <person name="Chibucos M.C."/>
            <person name="Elwin K."/>
            <person name="Godinez A."/>
            <person name="Guo F."/>
            <person name="Huynh K."/>
            <person name="Orvis J."/>
            <person name="Ott S."/>
            <person name="Sadzewicz L."/>
            <person name="Sengamalay N."/>
            <person name="Shetty A."/>
            <person name="Sun M."/>
            <person name="Tallon L."/>
            <person name="Xiao L."/>
            <person name="Zhang H."/>
            <person name="Fraser C.M."/>
            <person name="Zhu G."/>
            <person name="Kissinger J."/>
            <person name="Widmer G."/>
        </authorList>
    </citation>
    <scope>NUCLEOTIDE SEQUENCE [LARGE SCALE GENOMIC DNA]</scope>
    <source>
        <strain evidence="1 2">UKMEL1</strain>
    </source>
</reference>
<protein>
    <submittedName>
        <fullName evidence="1">Uncharacterized protein</fullName>
    </submittedName>
</protein>
<dbReference type="AlphaFoldDB" id="A0A2P4Z0I4"/>
<sequence length="926" mass="107869">MSLRIPPIYRKLLLIIFLAIVTLSITTERVLYTLKRPPNVEFSLIKFIGRIKLRSEKLNRKLLNEKSQNNTNLPSLCSELNITNTIKRNINLTSETLSITDASISEIPEKKIEYENHYTSLFALLSGKTRFNLIEETIQNELKLYNYLKAFPIRIRNFEKYIQLYTICSYLSPLLSCEIKEVPNIKKDLLNVTSSATLNSFSFNNISTNFGSVNLKKFNQTVIHFPWISSKYYKWNVISGTYGDVICGKIFGGNKGLLPHIKESSSFFFNTYRNFKSKEYVAYIFDSEAPETNVVYRQLETGKDINVCIKSFRSMNHPAYFTIWKDENYNLKWLERENWLSGLSNSEKYIKFTPNQVFIVPVIPQNLNHQKRNSLVMQLNEKSSHICTEVCEDSIFYPSVYESHYPWSVVSGKFWSSYLIMGRFVGPSFSDISNFLTSESVINWIKLSKDNFYIWSATLIHTVYLFFSALISFTFTGSMIYQHCDLHANNLILISNNWEITEDNSFSKPKLQVSFPEALSEIISSTIKNVKIIDLTYVTYFNAKRRSLNQVCETFGEVSISDIENWQIFTYNLKDHVDSALSKEKNLSNNINPISTLIKLFESDIDFNLTKPKYVGGSKLWWKNWAFNQNKFDDLYDSVLGIGHFFSKAINLVELSLYQHESIPLLSPFKVRYSKLLTNPILFEVYFKELFYVPYSILSFGTCIHQHESLYNNQIYFLTAAETLSHFFLMSSQAEPDKLPTWVYNNQVGSKFFWNECIKSNPLFSNSISGNFPSAYYFEPCIKEFCVSKKSFPQKIKLWIQEDIQDRDFFINTFKKLILLSSNKISFTLSVLVLNQIKFTVKEYIIINPEKLLQISIAFSNSLSDYLIQQIHQEEPIQDPRSFLSLCITQYYKHLHLYINLSHFNFGEKLCSKIYKAAIIKFTTTL</sequence>
<keyword evidence="2" id="KW-1185">Reference proteome</keyword>
<name>A0A2P4Z0I4_9CRYT</name>
<proteinExistence type="predicted"/>
<evidence type="ECO:0000313" key="2">
    <source>
        <dbReference type="Proteomes" id="UP000236928"/>
    </source>
</evidence>
<dbReference type="EMBL" id="JIBK01000016">
    <property type="protein sequence ID" value="POM83572.1"/>
    <property type="molecule type" value="Genomic_DNA"/>
</dbReference>
<dbReference type="OrthoDB" id="337574at2759"/>
<gene>
    <name evidence="1" type="ORF">CmeUKMEL1_08065</name>
</gene>
<accession>A0A2P4Z0I4</accession>
<evidence type="ECO:0000313" key="1">
    <source>
        <dbReference type="EMBL" id="POM83572.1"/>
    </source>
</evidence>
<dbReference type="VEuPathDB" id="CryptoDB:CmeUKMEL1_08065"/>